<dbReference type="EMBL" id="CP060202">
    <property type="protein sequence ID" value="QNH62331.1"/>
    <property type="molecule type" value="Genomic_DNA"/>
</dbReference>
<proteinExistence type="predicted"/>
<accession>A0A7G7W7I8</accession>
<name>A0A7G7W7I8_9BACT</name>
<keyword evidence="1" id="KW-0732">Signal</keyword>
<evidence type="ECO:0008006" key="4">
    <source>
        <dbReference type="Google" id="ProtNLM"/>
    </source>
</evidence>
<gene>
    <name evidence="2" type="ORF">H4317_00440</name>
</gene>
<dbReference type="Proteomes" id="UP000515489">
    <property type="component" value="Chromosome"/>
</dbReference>
<dbReference type="AlphaFoldDB" id="A0A7G7W7I8"/>
<protein>
    <recommendedName>
        <fullName evidence="4">Outer membrane beta-barrel protein</fullName>
    </recommendedName>
</protein>
<dbReference type="KEGG" id="hsk:H4317_00440"/>
<evidence type="ECO:0000313" key="2">
    <source>
        <dbReference type="EMBL" id="QNH62331.1"/>
    </source>
</evidence>
<reference evidence="2 3" key="1">
    <citation type="submission" date="2020-08" db="EMBL/GenBank/DDBJ databases">
        <title>Hymenobacter sp. S2-20-2 genome sequencing.</title>
        <authorList>
            <person name="Jin L."/>
        </authorList>
    </citation>
    <scope>NUCLEOTIDE SEQUENCE [LARGE SCALE GENOMIC DNA]</scope>
    <source>
        <strain evidence="2 3">S2-20-2</strain>
    </source>
</reference>
<dbReference type="RefSeq" id="WP_185888244.1">
    <property type="nucleotide sequence ID" value="NZ_CP060202.1"/>
</dbReference>
<evidence type="ECO:0000313" key="3">
    <source>
        <dbReference type="Proteomes" id="UP000515489"/>
    </source>
</evidence>
<evidence type="ECO:0000256" key="1">
    <source>
        <dbReference type="SAM" id="SignalP"/>
    </source>
</evidence>
<sequence length="207" mass="22486">MMQLSTVCRSLAGMLLLHSGIATAQDAAPARLPATRGVPFFLSLQIGGGAGMVAIGGGVRLAGQRLEPEVLVGHVPRRFSSQPLTIFTFKTTYLPVNPKLGKHWRASPAFGGYINYTSGATLQDSHQPGKYPNNYYWFSTKVRTGMYLAPRVSYAGIRTPERPAPPHVAAYAELGTNDLYFISRTTNKRAPVLTEIMTLGFGSKIAW</sequence>
<organism evidence="2 3">
    <name type="scientific">Hymenobacter sediminicola</name>
    <dbReference type="NCBI Taxonomy" id="2761579"/>
    <lineage>
        <taxon>Bacteria</taxon>
        <taxon>Pseudomonadati</taxon>
        <taxon>Bacteroidota</taxon>
        <taxon>Cytophagia</taxon>
        <taxon>Cytophagales</taxon>
        <taxon>Hymenobacteraceae</taxon>
        <taxon>Hymenobacter</taxon>
    </lineage>
</organism>
<keyword evidence="3" id="KW-1185">Reference proteome</keyword>
<feature type="chain" id="PRO_5028949643" description="Outer membrane beta-barrel protein" evidence="1">
    <location>
        <begin position="25"/>
        <end position="207"/>
    </location>
</feature>
<feature type="signal peptide" evidence="1">
    <location>
        <begin position="1"/>
        <end position="24"/>
    </location>
</feature>